<dbReference type="AlphaFoldDB" id="A0A4Y8X0K0"/>
<organism evidence="1 2">
    <name type="scientific">Micrococcus flavus</name>
    <dbReference type="NCBI Taxonomy" id="384602"/>
    <lineage>
        <taxon>Bacteria</taxon>
        <taxon>Bacillati</taxon>
        <taxon>Actinomycetota</taxon>
        <taxon>Actinomycetes</taxon>
        <taxon>Micrococcales</taxon>
        <taxon>Micrococcaceae</taxon>
        <taxon>Micrococcus</taxon>
    </lineage>
</organism>
<gene>
    <name evidence="1" type="ORF">BJ976_002001</name>
</gene>
<proteinExistence type="predicted"/>
<name>A0A4Y8X0K0_9MICC</name>
<dbReference type="Proteomes" id="UP000560081">
    <property type="component" value="Unassembled WGS sequence"/>
</dbReference>
<dbReference type="EMBL" id="JACHMC010000001">
    <property type="protein sequence ID" value="MBB4883650.1"/>
    <property type="molecule type" value="Genomic_DNA"/>
</dbReference>
<dbReference type="RefSeq" id="WP_135030172.1">
    <property type="nucleotide sequence ID" value="NZ_BMLA01000004.1"/>
</dbReference>
<dbReference type="OrthoDB" id="5244439at2"/>
<keyword evidence="2" id="KW-1185">Reference proteome</keyword>
<reference evidence="1 2" key="1">
    <citation type="submission" date="2020-08" db="EMBL/GenBank/DDBJ databases">
        <title>Sequencing the genomes of 1000 actinobacteria strains.</title>
        <authorList>
            <person name="Klenk H.-P."/>
        </authorList>
    </citation>
    <scope>NUCLEOTIDE SEQUENCE [LARGE SCALE GENOMIC DNA]</scope>
    <source>
        <strain evidence="1 2">DSM 19079</strain>
    </source>
</reference>
<sequence length="120" mass="11724">MNTNSSTPVRDGKTLLPAEAVTTAPIAALGLVGGYLTARETGIRPLGGVVLGAAGLYAGRTWLAKGGPGVAGALGALYLGGFGASHPLAKKIGAWPAVLSVAAASAGASWAAVDTKDGRR</sequence>
<evidence type="ECO:0000313" key="2">
    <source>
        <dbReference type="Proteomes" id="UP000560081"/>
    </source>
</evidence>
<accession>A0A4Y8X0K0</accession>
<evidence type="ECO:0000313" key="1">
    <source>
        <dbReference type="EMBL" id="MBB4883650.1"/>
    </source>
</evidence>
<protein>
    <submittedName>
        <fullName evidence="1">Uncharacterized protein</fullName>
    </submittedName>
</protein>
<comment type="caution">
    <text evidence="1">The sequence shown here is derived from an EMBL/GenBank/DDBJ whole genome shotgun (WGS) entry which is preliminary data.</text>
</comment>